<protein>
    <submittedName>
        <fullName evidence="2">Uncharacterized protein</fullName>
    </submittedName>
</protein>
<gene>
    <name evidence="2" type="ORF">M0R45_000671</name>
</gene>
<organism evidence="2 3">
    <name type="scientific">Rubus argutus</name>
    <name type="common">Southern blackberry</name>
    <dbReference type="NCBI Taxonomy" id="59490"/>
    <lineage>
        <taxon>Eukaryota</taxon>
        <taxon>Viridiplantae</taxon>
        <taxon>Streptophyta</taxon>
        <taxon>Embryophyta</taxon>
        <taxon>Tracheophyta</taxon>
        <taxon>Spermatophyta</taxon>
        <taxon>Magnoliopsida</taxon>
        <taxon>eudicotyledons</taxon>
        <taxon>Gunneridae</taxon>
        <taxon>Pentapetalae</taxon>
        <taxon>rosids</taxon>
        <taxon>fabids</taxon>
        <taxon>Rosales</taxon>
        <taxon>Rosaceae</taxon>
        <taxon>Rosoideae</taxon>
        <taxon>Rosoideae incertae sedis</taxon>
        <taxon>Rubus</taxon>
    </lineage>
</organism>
<accession>A0AAW1VPD7</accession>
<keyword evidence="3" id="KW-1185">Reference proteome</keyword>
<proteinExistence type="predicted"/>
<evidence type="ECO:0000313" key="3">
    <source>
        <dbReference type="Proteomes" id="UP001457282"/>
    </source>
</evidence>
<comment type="caution">
    <text evidence="2">The sequence shown here is derived from an EMBL/GenBank/DDBJ whole genome shotgun (WGS) entry which is preliminary data.</text>
</comment>
<dbReference type="EMBL" id="JBEDUW010000197">
    <property type="protein sequence ID" value="KAK9904446.1"/>
    <property type="molecule type" value="Genomic_DNA"/>
</dbReference>
<name>A0AAW1VPD7_RUBAR</name>
<reference evidence="2 3" key="1">
    <citation type="journal article" date="2023" name="G3 (Bethesda)">
        <title>A chromosome-length genome assembly and annotation of blackberry (Rubus argutus, cv. 'Hillquist').</title>
        <authorList>
            <person name="Bruna T."/>
            <person name="Aryal R."/>
            <person name="Dudchenko O."/>
            <person name="Sargent D.J."/>
            <person name="Mead D."/>
            <person name="Buti M."/>
            <person name="Cavallini A."/>
            <person name="Hytonen T."/>
            <person name="Andres J."/>
            <person name="Pham M."/>
            <person name="Weisz D."/>
            <person name="Mascagni F."/>
            <person name="Usai G."/>
            <person name="Natali L."/>
            <person name="Bassil N."/>
            <person name="Fernandez G.E."/>
            <person name="Lomsadze A."/>
            <person name="Armour M."/>
            <person name="Olukolu B."/>
            <person name="Poorten T."/>
            <person name="Britton C."/>
            <person name="Davik J."/>
            <person name="Ashrafi H."/>
            <person name="Aiden E.L."/>
            <person name="Borodovsky M."/>
            <person name="Worthington M."/>
        </authorList>
    </citation>
    <scope>NUCLEOTIDE SEQUENCE [LARGE SCALE GENOMIC DNA]</scope>
    <source>
        <strain evidence="2">PI 553951</strain>
    </source>
</reference>
<sequence>MLRYSNRPLYGFVDDSVKFYAKSSTNVSSSEVEGFFQVLRTLLERLRNEAAEGGSLRKFAVDNTSTPAFSYGTVFGSVVKPNCDIRYDVSPFYDSEKVAPLPSSPPISPPSPPISPSSPPTRC</sequence>
<evidence type="ECO:0000313" key="2">
    <source>
        <dbReference type="EMBL" id="KAK9904446.1"/>
    </source>
</evidence>
<dbReference type="Proteomes" id="UP001457282">
    <property type="component" value="Unassembled WGS sequence"/>
</dbReference>
<evidence type="ECO:0000256" key="1">
    <source>
        <dbReference type="SAM" id="MobiDB-lite"/>
    </source>
</evidence>
<feature type="region of interest" description="Disordered" evidence="1">
    <location>
        <begin position="98"/>
        <end position="123"/>
    </location>
</feature>
<feature type="compositionally biased region" description="Pro residues" evidence="1">
    <location>
        <begin position="102"/>
        <end position="123"/>
    </location>
</feature>
<dbReference type="AlphaFoldDB" id="A0AAW1VPD7"/>